<evidence type="ECO:0000313" key="1">
    <source>
        <dbReference type="EMBL" id="GHF92152.1"/>
    </source>
</evidence>
<accession>A0A919EKY7</accession>
<dbReference type="Pfam" id="PF11209">
    <property type="entry name" value="LmeA"/>
    <property type="match status" value="1"/>
</dbReference>
<comment type="caution">
    <text evidence="1">The sequence shown here is derived from an EMBL/GenBank/DDBJ whole genome shotgun (WGS) entry which is preliminary data.</text>
</comment>
<evidence type="ECO:0000313" key="2">
    <source>
        <dbReference type="Proteomes" id="UP000632849"/>
    </source>
</evidence>
<evidence type="ECO:0008006" key="3">
    <source>
        <dbReference type="Google" id="ProtNLM"/>
    </source>
</evidence>
<reference evidence="1" key="1">
    <citation type="journal article" date="2014" name="Int. J. Syst. Evol. Microbiol.">
        <title>Complete genome sequence of Corynebacterium casei LMG S-19264T (=DSM 44701T), isolated from a smear-ripened cheese.</title>
        <authorList>
            <consortium name="US DOE Joint Genome Institute (JGI-PGF)"/>
            <person name="Walter F."/>
            <person name="Albersmeier A."/>
            <person name="Kalinowski J."/>
            <person name="Ruckert C."/>
        </authorList>
    </citation>
    <scope>NUCLEOTIDE SEQUENCE</scope>
    <source>
        <strain evidence="1">JCM 4122</strain>
    </source>
</reference>
<dbReference type="GeneID" id="95660574"/>
<gene>
    <name evidence="1" type="ORF">GCM10017667_22090</name>
</gene>
<dbReference type="EMBL" id="BNBE01000001">
    <property type="protein sequence ID" value="GHF92152.1"/>
    <property type="molecule type" value="Genomic_DNA"/>
</dbReference>
<reference evidence="1" key="2">
    <citation type="submission" date="2020-09" db="EMBL/GenBank/DDBJ databases">
        <authorList>
            <person name="Sun Q."/>
            <person name="Ohkuma M."/>
        </authorList>
    </citation>
    <scope>NUCLEOTIDE SEQUENCE</scope>
    <source>
        <strain evidence="1">JCM 4122</strain>
    </source>
</reference>
<proteinExistence type="predicted"/>
<keyword evidence="2" id="KW-1185">Reference proteome</keyword>
<protein>
    <recommendedName>
        <fullName evidence="3">Secreted protein</fullName>
    </recommendedName>
</protein>
<name>A0A919EKY7_STRFL</name>
<organism evidence="1 2">
    <name type="scientific">Streptomyces filamentosus</name>
    <name type="common">Streptomyces roseosporus</name>
    <dbReference type="NCBI Taxonomy" id="67294"/>
    <lineage>
        <taxon>Bacteria</taxon>
        <taxon>Bacillati</taxon>
        <taxon>Actinomycetota</taxon>
        <taxon>Actinomycetes</taxon>
        <taxon>Kitasatosporales</taxon>
        <taxon>Streptomycetaceae</taxon>
        <taxon>Streptomyces</taxon>
    </lineage>
</organism>
<dbReference type="AlphaFoldDB" id="A0A919EKY7"/>
<dbReference type="RefSeq" id="WP_150229959.1">
    <property type="nucleotide sequence ID" value="NZ_BNBE01000001.1"/>
</dbReference>
<sequence length="229" mass="23728">MRALRILLVVAVVLGGILVGLDRLAVTWAESEVAGRTSLAGGRPDSVEVDIKGFPFLTQAADKHFGEVEVVAKGVRTQAGGKPVRIGELTVDLRDVTVTGDWDGVRAGRATGTAVISYADLVAASDRGATAMEYGGPGKVKVTGSVTVLGRTVTRTVVSSVTLVDGGTVKVRADEVPGEGLPLVEDMIRERTDFERPLGRVAGMGVSKVEPRPEGLVVTVTGQDVAVAG</sequence>
<dbReference type="InterPro" id="IPR021373">
    <property type="entry name" value="DUF2993"/>
</dbReference>
<dbReference type="Proteomes" id="UP000632849">
    <property type="component" value="Unassembled WGS sequence"/>
</dbReference>